<reference evidence="2" key="2">
    <citation type="journal article" date="2015" name="Fish Shellfish Immunol.">
        <title>Early steps in the European eel (Anguilla anguilla)-Vibrio vulnificus interaction in the gills: Role of the RtxA13 toxin.</title>
        <authorList>
            <person name="Callol A."/>
            <person name="Pajuelo D."/>
            <person name="Ebbesson L."/>
            <person name="Teles M."/>
            <person name="MacKenzie S."/>
            <person name="Amaro C."/>
        </authorList>
    </citation>
    <scope>NUCLEOTIDE SEQUENCE</scope>
</reference>
<sequence length="41" mass="4304">MNNHSPYCTAAAEGTGTGPPYQGYGSLCPVLRSPLSSCCRR</sequence>
<name>A0A0E9V0K8_ANGAN</name>
<proteinExistence type="predicted"/>
<feature type="region of interest" description="Disordered" evidence="1">
    <location>
        <begin position="1"/>
        <end position="20"/>
    </location>
</feature>
<protein>
    <submittedName>
        <fullName evidence="2">Uncharacterized protein</fullName>
    </submittedName>
</protein>
<evidence type="ECO:0000313" key="2">
    <source>
        <dbReference type="EMBL" id="JAH70753.1"/>
    </source>
</evidence>
<evidence type="ECO:0000256" key="1">
    <source>
        <dbReference type="SAM" id="MobiDB-lite"/>
    </source>
</evidence>
<accession>A0A0E9V0K8</accession>
<dbReference type="EMBL" id="GBXM01037824">
    <property type="protein sequence ID" value="JAH70753.1"/>
    <property type="molecule type" value="Transcribed_RNA"/>
</dbReference>
<reference evidence="2" key="1">
    <citation type="submission" date="2014-11" db="EMBL/GenBank/DDBJ databases">
        <authorList>
            <person name="Amaro Gonzalez C."/>
        </authorList>
    </citation>
    <scope>NUCLEOTIDE SEQUENCE</scope>
</reference>
<organism evidence="2">
    <name type="scientific">Anguilla anguilla</name>
    <name type="common">European freshwater eel</name>
    <name type="synonym">Muraena anguilla</name>
    <dbReference type="NCBI Taxonomy" id="7936"/>
    <lineage>
        <taxon>Eukaryota</taxon>
        <taxon>Metazoa</taxon>
        <taxon>Chordata</taxon>
        <taxon>Craniata</taxon>
        <taxon>Vertebrata</taxon>
        <taxon>Euteleostomi</taxon>
        <taxon>Actinopterygii</taxon>
        <taxon>Neopterygii</taxon>
        <taxon>Teleostei</taxon>
        <taxon>Anguilliformes</taxon>
        <taxon>Anguillidae</taxon>
        <taxon>Anguilla</taxon>
    </lineage>
</organism>
<dbReference type="AlphaFoldDB" id="A0A0E9V0K8"/>